<dbReference type="EMBL" id="JBBJBU010000013">
    <property type="protein sequence ID" value="KAK7203145.1"/>
    <property type="molecule type" value="Genomic_DNA"/>
</dbReference>
<dbReference type="PANTHER" id="PTHR45711:SF9">
    <property type="entry name" value="ANION_PROTON EXCHANGE TRANSPORTER GEF1"/>
    <property type="match status" value="1"/>
</dbReference>
<dbReference type="Pfam" id="PF00654">
    <property type="entry name" value="Voltage_CLC"/>
    <property type="match status" value="1"/>
</dbReference>
<evidence type="ECO:0000259" key="11">
    <source>
        <dbReference type="PROSITE" id="PS51371"/>
    </source>
</evidence>
<evidence type="ECO:0000256" key="4">
    <source>
        <dbReference type="ARBA" id="ARBA00022989"/>
    </source>
</evidence>
<dbReference type="Gene3D" id="3.90.1280.20">
    <property type="match status" value="1"/>
</dbReference>
<reference evidence="12 13" key="1">
    <citation type="submission" date="2024-03" db="EMBL/GenBank/DDBJ databases">
        <title>Genome-scale model development and genomic sequencing of the oleaginous clade Lipomyces.</title>
        <authorList>
            <consortium name="Lawrence Berkeley National Laboratory"/>
            <person name="Czajka J.J."/>
            <person name="Han Y."/>
            <person name="Kim J."/>
            <person name="Mondo S.J."/>
            <person name="Hofstad B.A."/>
            <person name="Robles A."/>
            <person name="Haridas S."/>
            <person name="Riley R."/>
            <person name="LaButti K."/>
            <person name="Pangilinan J."/>
            <person name="Andreopoulos W."/>
            <person name="Lipzen A."/>
            <person name="Yan J."/>
            <person name="Wang M."/>
            <person name="Ng V."/>
            <person name="Grigoriev I.V."/>
            <person name="Spatafora J.W."/>
            <person name="Magnuson J.K."/>
            <person name="Baker S.E."/>
            <person name="Pomraning K.R."/>
        </authorList>
    </citation>
    <scope>NUCLEOTIDE SEQUENCE [LARGE SCALE GENOMIC DNA]</scope>
    <source>
        <strain evidence="12 13">Phaff 52-87</strain>
    </source>
</reference>
<dbReference type="PRINTS" id="PR00762">
    <property type="entry name" value="CLCHANNEL"/>
</dbReference>
<feature type="transmembrane region" description="Helical" evidence="9">
    <location>
        <begin position="310"/>
        <end position="333"/>
    </location>
</feature>
<dbReference type="CDD" id="cd03684">
    <property type="entry name" value="ClC_3_like"/>
    <property type="match status" value="1"/>
</dbReference>
<feature type="domain" description="CBS" evidence="11">
    <location>
        <begin position="746"/>
        <end position="803"/>
    </location>
</feature>
<dbReference type="InterPro" id="IPR046342">
    <property type="entry name" value="CBS_dom_sf"/>
</dbReference>
<evidence type="ECO:0000256" key="10">
    <source>
        <dbReference type="SAM" id="MobiDB-lite"/>
    </source>
</evidence>
<dbReference type="InterPro" id="IPR014743">
    <property type="entry name" value="Cl-channel_core"/>
</dbReference>
<dbReference type="SUPFAM" id="SSF54631">
    <property type="entry name" value="CBS-domain pair"/>
    <property type="match status" value="1"/>
</dbReference>
<dbReference type="PANTHER" id="PTHR45711">
    <property type="entry name" value="CHLORIDE CHANNEL PROTEIN"/>
    <property type="match status" value="1"/>
</dbReference>
<dbReference type="Gene3D" id="3.10.580.20">
    <property type="match status" value="1"/>
</dbReference>
<comment type="caution">
    <text evidence="9">Lacks conserved residue(s) required for the propagation of feature annotation.</text>
</comment>
<feature type="transmembrane region" description="Helical" evidence="9">
    <location>
        <begin position="345"/>
        <end position="367"/>
    </location>
</feature>
<dbReference type="PROSITE" id="PS51371">
    <property type="entry name" value="CBS"/>
    <property type="match status" value="2"/>
</dbReference>
<evidence type="ECO:0000256" key="7">
    <source>
        <dbReference type="ARBA" id="ARBA00023214"/>
    </source>
</evidence>
<comment type="caution">
    <text evidence="12">The sequence shown here is derived from an EMBL/GenBank/DDBJ whole genome shotgun (WGS) entry which is preliminary data.</text>
</comment>
<keyword evidence="13" id="KW-1185">Reference proteome</keyword>
<evidence type="ECO:0000256" key="3">
    <source>
        <dbReference type="ARBA" id="ARBA00022692"/>
    </source>
</evidence>
<feature type="transmembrane region" description="Helical" evidence="9">
    <location>
        <begin position="478"/>
        <end position="502"/>
    </location>
</feature>
<feature type="transmembrane region" description="Helical" evidence="9">
    <location>
        <begin position="409"/>
        <end position="426"/>
    </location>
</feature>
<evidence type="ECO:0000256" key="5">
    <source>
        <dbReference type="ARBA" id="ARBA00023065"/>
    </source>
</evidence>
<feature type="transmembrane region" description="Helical" evidence="9">
    <location>
        <begin position="65"/>
        <end position="86"/>
    </location>
</feature>
<evidence type="ECO:0000313" key="13">
    <source>
        <dbReference type="Proteomes" id="UP001498771"/>
    </source>
</evidence>
<comment type="subcellular location">
    <subcellularLocation>
        <location evidence="1 9">Membrane</location>
        <topology evidence="1 9">Multi-pass membrane protein</topology>
    </subcellularLocation>
</comment>
<organism evidence="12 13">
    <name type="scientific">Myxozyma melibiosi</name>
    <dbReference type="NCBI Taxonomy" id="54550"/>
    <lineage>
        <taxon>Eukaryota</taxon>
        <taxon>Fungi</taxon>
        <taxon>Dikarya</taxon>
        <taxon>Ascomycota</taxon>
        <taxon>Saccharomycotina</taxon>
        <taxon>Lipomycetes</taxon>
        <taxon>Lipomycetales</taxon>
        <taxon>Lipomycetaceae</taxon>
        <taxon>Myxozyma</taxon>
    </lineage>
</organism>
<accession>A0ABR1EZY1</accession>
<evidence type="ECO:0000256" key="8">
    <source>
        <dbReference type="PROSITE-ProRule" id="PRU00703"/>
    </source>
</evidence>
<keyword evidence="5 9" id="KW-0406">Ion transport</keyword>
<feature type="transmembrane region" description="Helical" evidence="9">
    <location>
        <begin position="233"/>
        <end position="257"/>
    </location>
</feature>
<feature type="transmembrane region" description="Helical" evidence="9">
    <location>
        <begin position="432"/>
        <end position="457"/>
    </location>
</feature>
<dbReference type="Proteomes" id="UP001498771">
    <property type="component" value="Unassembled WGS sequence"/>
</dbReference>
<keyword evidence="8" id="KW-0129">CBS domain</keyword>
<feature type="compositionally biased region" description="Polar residues" evidence="10">
    <location>
        <begin position="683"/>
        <end position="695"/>
    </location>
</feature>
<evidence type="ECO:0000313" key="12">
    <source>
        <dbReference type="EMBL" id="KAK7203145.1"/>
    </source>
</evidence>
<keyword evidence="3 9" id="KW-0812">Transmembrane</keyword>
<dbReference type="InterPro" id="IPR001807">
    <property type="entry name" value="ClC"/>
</dbReference>
<protein>
    <recommendedName>
        <fullName evidence="9">Chloride channel protein</fullName>
    </recommendedName>
</protein>
<comment type="similarity">
    <text evidence="9">Belongs to the chloride channel (TC 2.A.49) family.</text>
</comment>
<evidence type="ECO:0000256" key="1">
    <source>
        <dbReference type="ARBA" id="ARBA00004141"/>
    </source>
</evidence>
<dbReference type="RefSeq" id="XP_064766178.1">
    <property type="nucleotide sequence ID" value="XM_064913527.1"/>
</dbReference>
<feature type="transmembrane region" description="Helical" evidence="9">
    <location>
        <begin position="269"/>
        <end position="289"/>
    </location>
</feature>
<gene>
    <name evidence="12" type="ORF">BZA70DRAFT_283972</name>
</gene>
<dbReference type="SUPFAM" id="SSF81340">
    <property type="entry name" value="Clc chloride channel"/>
    <property type="match status" value="1"/>
</dbReference>
<keyword evidence="7 9" id="KW-0868">Chloride</keyword>
<evidence type="ECO:0000256" key="6">
    <source>
        <dbReference type="ARBA" id="ARBA00023136"/>
    </source>
</evidence>
<proteinExistence type="inferred from homology"/>
<keyword evidence="4 9" id="KW-1133">Transmembrane helix</keyword>
<keyword evidence="2 9" id="KW-0813">Transport</keyword>
<sequence>MPTYAQDLPQTKRFDEFKTIDWVQDAARDQLRTRLRKSRTFRVYGRATFSTLVSRLTELLESIQGWLVLTLIGLVVGSCAAILNIATEWLSGFKSGYCSTGFYLNEEFCCWGEEDGCPEWHEWSSWTIVNYVAFILFSVAFGTASAYLVKIYAPTAAGSGISEIKCIVSGFVLKGFLSGWTFAIKALGLPLSIASGLSVGKEGPSVHYAVAAGNVIARLFQRYRHNATKMREIQTACAATGVAVAFASPIGGVLFSLEEISSKYTLRTMWKSYYCAMVGIATLAAWNPFRTGQLVMFQVHYDRDWHFFEIVFYLVIGIFGGLYGLFITKFFFIAQSYRKKYLANFVLQETAALAMLTAMLCYFNIFLTIDMTESMQILFRECIGSDGGEVEDYHGLCSADNRKRMALELAYAVVVRSLLVIVSYGLKVPAGIFVPSMAIGAYFGRMVGIGVEALYAAHPTSAFFSVCNGEEQCITPGTYAFLGAAAALSGIMNITVTVVVIMFELTGALTYILPTMIVVGVTKIINSRFGKGGIADQAIVFNGMPFIDNKEEPEFDVNVAAAMTSELTVFPAYGITLAEIETALAESSYGGFPVVEDRQSMLLMGFIGRAELMYAIERAKGNSAIQPSVTCFFTTPDQDPVQIPRTSRNRSTIFEAPPIDADAAERNATQEFEMGEMLDRQEISSPSNLAVDSSGPTSRPLSPAPPPYSEEGYDIFGSSLVATPQESSSSPPSDEPGLHVDFAQFINLSPITVNPDLPLEAVAETFVRVGPRVVLVEERGVLVGLITQKDLLRYHFRHPHLHH</sequence>
<name>A0ABR1EZY1_9ASCO</name>
<dbReference type="Gene3D" id="1.10.3080.10">
    <property type="entry name" value="Clc chloride channel"/>
    <property type="match status" value="1"/>
</dbReference>
<dbReference type="InterPro" id="IPR000644">
    <property type="entry name" value="CBS_dom"/>
</dbReference>
<feature type="transmembrane region" description="Helical" evidence="9">
    <location>
        <begin position="128"/>
        <end position="149"/>
    </location>
</feature>
<keyword evidence="6 9" id="KW-0472">Membrane</keyword>
<feature type="region of interest" description="Disordered" evidence="10">
    <location>
        <begin position="683"/>
        <end position="714"/>
    </location>
</feature>
<dbReference type="Pfam" id="PF00571">
    <property type="entry name" value="CBS"/>
    <property type="match status" value="1"/>
</dbReference>
<evidence type="ECO:0000256" key="2">
    <source>
        <dbReference type="ARBA" id="ARBA00022448"/>
    </source>
</evidence>
<feature type="domain" description="CBS" evidence="11">
    <location>
        <begin position="563"/>
        <end position="625"/>
    </location>
</feature>
<dbReference type="GeneID" id="90039039"/>
<evidence type="ECO:0000256" key="9">
    <source>
        <dbReference type="RuleBase" id="RU361221"/>
    </source>
</evidence>